<evidence type="ECO:0000259" key="2">
    <source>
        <dbReference type="Pfam" id="PF13087"/>
    </source>
</evidence>
<dbReference type="Proteomes" id="UP000799537">
    <property type="component" value="Unassembled WGS sequence"/>
</dbReference>
<dbReference type="AlphaFoldDB" id="A0A6A6D7M0"/>
<feature type="compositionally biased region" description="Acidic residues" evidence="1">
    <location>
        <begin position="46"/>
        <end position="56"/>
    </location>
</feature>
<gene>
    <name evidence="3" type="ORF">M409DRAFT_48583</name>
</gene>
<sequence>MHQHVHGCNKGGDCEYWDDDNLLQEFGAPARIMVRPANPPSRTSYDGDDQDFDDEDCSSRSWEGFYERGSFVSRNRPRCDFTTTVQPELTMVCRQVRQETLPIFYGNHTFVACWRPVEGDSCGLELWVERIGTTNAGYVRDIRIVCFNKSAFQCINLPRGIIERLGLLGVKLGEPRIKVYCQPIYPAPSPSDWQLLDFCSREKGREGGNISRRCYGGAKICRQRCGRKEAAVDRDEDTACPRHQAMIESATRKTSGCVERGQKEGVRCAESRRTTRTLGPSWLVDKHTPRHCHPRRPDPVERKRTTLYPKLQDVDSVKAYPEVTGMRHRFFWNDYDRPEDSQVDQMHSTSHTNTHEADSQVDQMHSTSHTNTHEVDMVAALVNRLVGQSVYRSEETAVPIPYLSQLTKLRSKFGYASTTLNELDIVDLEVDGEDDEMTVTNSMKETQEPASETAKGTLLRPLRLATIDNFQGEEARSQSQKSQRARFQGLAPRNRRHFPRRGSQGCHHLASAQQRASASRFRREGGHRSASEVPMTSIPQRLATTASRQAAPTYQAPTEAVGMAPSKDAIVAGSDKIIGKKDVPLRNAVDLVKSELKHFLKQAWPAAILRTSKRLPEQVSSAASVDDATKIASSALPPAAIATNRALPTDHYSLGSLLMLENRQAVRMRCRVLEGPIKNPCHATAAPAPASQPRSYFVAQYAKTSENTASRHNPEAITAFLQVADFFTNNLSIDERTI</sequence>
<feature type="region of interest" description="Disordered" evidence="1">
    <location>
        <begin position="471"/>
        <end position="535"/>
    </location>
</feature>
<organism evidence="3 4">
    <name type="scientific">Zasmidium cellare ATCC 36951</name>
    <dbReference type="NCBI Taxonomy" id="1080233"/>
    <lineage>
        <taxon>Eukaryota</taxon>
        <taxon>Fungi</taxon>
        <taxon>Dikarya</taxon>
        <taxon>Ascomycota</taxon>
        <taxon>Pezizomycotina</taxon>
        <taxon>Dothideomycetes</taxon>
        <taxon>Dothideomycetidae</taxon>
        <taxon>Mycosphaerellales</taxon>
        <taxon>Mycosphaerellaceae</taxon>
        <taxon>Zasmidium</taxon>
    </lineage>
</organism>
<feature type="compositionally biased region" description="Polar residues" evidence="1">
    <location>
        <begin position="343"/>
        <end position="352"/>
    </location>
</feature>
<dbReference type="InterPro" id="IPR027417">
    <property type="entry name" value="P-loop_NTPase"/>
</dbReference>
<dbReference type="RefSeq" id="XP_033674525.1">
    <property type="nucleotide sequence ID" value="XM_033810981.1"/>
</dbReference>
<feature type="compositionally biased region" description="Basic and acidic residues" evidence="1">
    <location>
        <begin position="521"/>
        <end position="530"/>
    </location>
</feature>
<proteinExistence type="predicted"/>
<feature type="compositionally biased region" description="Low complexity" evidence="1">
    <location>
        <begin position="510"/>
        <end position="519"/>
    </location>
</feature>
<evidence type="ECO:0000256" key="1">
    <source>
        <dbReference type="SAM" id="MobiDB-lite"/>
    </source>
</evidence>
<reference evidence="3" key="1">
    <citation type="journal article" date="2020" name="Stud. Mycol.">
        <title>101 Dothideomycetes genomes: a test case for predicting lifestyles and emergence of pathogens.</title>
        <authorList>
            <person name="Haridas S."/>
            <person name="Albert R."/>
            <person name="Binder M."/>
            <person name="Bloem J."/>
            <person name="Labutti K."/>
            <person name="Salamov A."/>
            <person name="Andreopoulos B."/>
            <person name="Baker S."/>
            <person name="Barry K."/>
            <person name="Bills G."/>
            <person name="Bluhm B."/>
            <person name="Cannon C."/>
            <person name="Castanera R."/>
            <person name="Culley D."/>
            <person name="Daum C."/>
            <person name="Ezra D."/>
            <person name="Gonzalez J."/>
            <person name="Henrissat B."/>
            <person name="Kuo A."/>
            <person name="Liang C."/>
            <person name="Lipzen A."/>
            <person name="Lutzoni F."/>
            <person name="Magnuson J."/>
            <person name="Mondo S."/>
            <person name="Nolan M."/>
            <person name="Ohm R."/>
            <person name="Pangilinan J."/>
            <person name="Park H.-J."/>
            <person name="Ramirez L."/>
            <person name="Alfaro M."/>
            <person name="Sun H."/>
            <person name="Tritt A."/>
            <person name="Yoshinaga Y."/>
            <person name="Zwiers L.-H."/>
            <person name="Turgeon B."/>
            <person name="Goodwin S."/>
            <person name="Spatafora J."/>
            <person name="Crous P."/>
            <person name="Grigoriev I."/>
        </authorList>
    </citation>
    <scope>NUCLEOTIDE SEQUENCE</scope>
    <source>
        <strain evidence="3">ATCC 36951</strain>
    </source>
</reference>
<protein>
    <recommendedName>
        <fullName evidence="2">DNA2/NAM7 helicase-like C-terminal domain-containing protein</fullName>
    </recommendedName>
</protein>
<dbReference type="Pfam" id="PF13087">
    <property type="entry name" value="AAA_12"/>
    <property type="match status" value="1"/>
</dbReference>
<dbReference type="EMBL" id="ML993579">
    <property type="protein sequence ID" value="KAF2173636.1"/>
    <property type="molecule type" value="Genomic_DNA"/>
</dbReference>
<dbReference type="InterPro" id="IPR041679">
    <property type="entry name" value="DNA2/NAM7-like_C"/>
</dbReference>
<dbReference type="Gene3D" id="3.40.50.300">
    <property type="entry name" value="P-loop containing nucleotide triphosphate hydrolases"/>
    <property type="match status" value="1"/>
</dbReference>
<feature type="domain" description="DNA2/NAM7 helicase-like C-terminal" evidence="2">
    <location>
        <begin position="349"/>
        <end position="475"/>
    </location>
</feature>
<evidence type="ECO:0000313" key="4">
    <source>
        <dbReference type="Proteomes" id="UP000799537"/>
    </source>
</evidence>
<feature type="region of interest" description="Disordered" evidence="1">
    <location>
        <begin position="33"/>
        <end position="56"/>
    </location>
</feature>
<dbReference type="GeneID" id="54564253"/>
<name>A0A6A6D7M0_ZASCE</name>
<feature type="region of interest" description="Disordered" evidence="1">
    <location>
        <begin position="340"/>
        <end position="359"/>
    </location>
</feature>
<keyword evidence="4" id="KW-1185">Reference proteome</keyword>
<evidence type="ECO:0000313" key="3">
    <source>
        <dbReference type="EMBL" id="KAF2173636.1"/>
    </source>
</evidence>
<dbReference type="OrthoDB" id="2423195at2759"/>
<accession>A0A6A6D7M0</accession>